<dbReference type="PANTHER" id="PTHR33178">
    <property type="match status" value="1"/>
</dbReference>
<reference evidence="3 4" key="1">
    <citation type="submission" date="2024-09" db="EMBL/GenBank/DDBJ databases">
        <authorList>
            <person name="Sun Q."/>
            <person name="Mori K."/>
        </authorList>
    </citation>
    <scope>NUCLEOTIDE SEQUENCE [LARGE SCALE GENOMIC DNA]</scope>
    <source>
        <strain evidence="3 4">NCAIM B.02604</strain>
    </source>
</reference>
<evidence type="ECO:0000256" key="1">
    <source>
        <dbReference type="ARBA" id="ARBA00011738"/>
    </source>
</evidence>
<proteinExistence type="predicted"/>
<comment type="subunit">
    <text evidence="1">Homodimer.</text>
</comment>
<keyword evidence="4" id="KW-1185">Reference proteome</keyword>
<dbReference type="EMBL" id="JBHLUB010000032">
    <property type="protein sequence ID" value="MFC0582841.1"/>
    <property type="molecule type" value="Genomic_DNA"/>
</dbReference>
<dbReference type="SUPFAM" id="SSF54909">
    <property type="entry name" value="Dimeric alpha+beta barrel"/>
    <property type="match status" value="1"/>
</dbReference>
<dbReference type="Gene3D" id="3.30.70.100">
    <property type="match status" value="1"/>
</dbReference>
<dbReference type="Pfam" id="PF07876">
    <property type="entry name" value="Dabb"/>
    <property type="match status" value="1"/>
</dbReference>
<accession>A0ABV6PCJ4</accession>
<feature type="domain" description="Stress-response A/B barrel" evidence="2">
    <location>
        <begin position="2"/>
        <end position="94"/>
    </location>
</feature>
<evidence type="ECO:0000313" key="3">
    <source>
        <dbReference type="EMBL" id="MFC0582841.1"/>
    </source>
</evidence>
<protein>
    <submittedName>
        <fullName evidence="3">Dabb family protein</fullName>
    </submittedName>
</protein>
<dbReference type="InterPro" id="IPR011008">
    <property type="entry name" value="Dimeric_a/b-barrel"/>
</dbReference>
<dbReference type="InterPro" id="IPR013097">
    <property type="entry name" value="Dabb"/>
</dbReference>
<dbReference type="PANTHER" id="PTHR33178:SF10">
    <property type="entry name" value="STRESS-RESPONSE A_B BARREL DOMAIN-CONTAINING PROTEIN"/>
    <property type="match status" value="1"/>
</dbReference>
<dbReference type="InterPro" id="IPR044662">
    <property type="entry name" value="HS1/DABB1-like"/>
</dbReference>
<gene>
    <name evidence="3" type="ORF">ACFFFR_10725</name>
</gene>
<dbReference type="PROSITE" id="PS51502">
    <property type="entry name" value="S_R_A_B_BARREL"/>
    <property type="match status" value="1"/>
</dbReference>
<evidence type="ECO:0000259" key="2">
    <source>
        <dbReference type="PROSITE" id="PS51502"/>
    </source>
</evidence>
<dbReference type="Proteomes" id="UP001589862">
    <property type="component" value="Unassembled WGS sequence"/>
</dbReference>
<name>A0ABV6PCJ4_9MICC</name>
<dbReference type="SMART" id="SM00886">
    <property type="entry name" value="Dabb"/>
    <property type="match status" value="1"/>
</dbReference>
<sequence length="105" mass="11853">MIRHIVLFKFKESFTEQIRARWIQGLNGMRGNIPGMLSLIHGPDVMQTDLSWEYAIIADFASRQDLAVYNSHPLHEAIKPLSLPNVKELAYVDLVMGAGESENSI</sequence>
<comment type="caution">
    <text evidence="3">The sequence shown here is derived from an EMBL/GenBank/DDBJ whole genome shotgun (WGS) entry which is preliminary data.</text>
</comment>
<evidence type="ECO:0000313" key="4">
    <source>
        <dbReference type="Proteomes" id="UP001589862"/>
    </source>
</evidence>
<organism evidence="3 4">
    <name type="scientific">Micrococcoides hystricis</name>
    <dbReference type="NCBI Taxonomy" id="1572761"/>
    <lineage>
        <taxon>Bacteria</taxon>
        <taxon>Bacillati</taxon>
        <taxon>Actinomycetota</taxon>
        <taxon>Actinomycetes</taxon>
        <taxon>Micrococcales</taxon>
        <taxon>Micrococcaceae</taxon>
        <taxon>Micrococcoides</taxon>
    </lineage>
</organism>
<dbReference type="RefSeq" id="WP_377460315.1">
    <property type="nucleotide sequence ID" value="NZ_JBHLUB010000032.1"/>
</dbReference>